<evidence type="ECO:0000313" key="7">
    <source>
        <dbReference type="Proteomes" id="UP000282613"/>
    </source>
</evidence>
<comment type="function">
    <text evidence="1">May be involved in 20S pre-rRNA processing.</text>
</comment>
<evidence type="ECO:0000256" key="5">
    <source>
        <dbReference type="SAM" id="MobiDB-lite"/>
    </source>
</evidence>
<reference evidence="8" key="1">
    <citation type="submission" date="2017-02" db="UniProtKB">
        <authorList>
            <consortium name="WormBaseParasite"/>
        </authorList>
    </citation>
    <scope>IDENTIFICATION</scope>
</reference>
<dbReference type="Pfam" id="PF10273">
    <property type="entry name" value="WGG"/>
    <property type="match status" value="1"/>
</dbReference>
<evidence type="ECO:0000313" key="6">
    <source>
        <dbReference type="EMBL" id="VDK20682.1"/>
    </source>
</evidence>
<proteinExistence type="inferred from homology"/>
<comment type="similarity">
    <text evidence="2">Belongs to the TSR2 family.</text>
</comment>
<name>A0A0R3VSZ9_TAEAS</name>
<dbReference type="OrthoDB" id="263560at2759"/>
<feature type="region of interest" description="Disordered" evidence="5">
    <location>
        <begin position="128"/>
        <end position="153"/>
    </location>
</feature>
<dbReference type="PANTHER" id="PTHR21250">
    <property type="entry name" value="PRE-RRNA-PROCESSING PROTEIN TSR2 HOMOLOG"/>
    <property type="match status" value="1"/>
</dbReference>
<dbReference type="Proteomes" id="UP000282613">
    <property type="component" value="Unassembled WGS sequence"/>
</dbReference>
<evidence type="ECO:0000256" key="3">
    <source>
        <dbReference type="ARBA" id="ARBA00017551"/>
    </source>
</evidence>
<dbReference type="AlphaFoldDB" id="A0A0R3VSZ9"/>
<evidence type="ECO:0000256" key="1">
    <source>
        <dbReference type="ARBA" id="ARBA00002210"/>
    </source>
</evidence>
<evidence type="ECO:0000313" key="8">
    <source>
        <dbReference type="WBParaSite" id="TASK_0000032901-mRNA-1"/>
    </source>
</evidence>
<evidence type="ECO:0000256" key="2">
    <source>
        <dbReference type="ARBA" id="ARBA00006524"/>
    </source>
</evidence>
<dbReference type="STRING" id="60517.A0A0R3VSZ9"/>
<organism evidence="8">
    <name type="scientific">Taenia asiatica</name>
    <name type="common">Asian tapeworm</name>
    <dbReference type="NCBI Taxonomy" id="60517"/>
    <lineage>
        <taxon>Eukaryota</taxon>
        <taxon>Metazoa</taxon>
        <taxon>Spiralia</taxon>
        <taxon>Lophotrochozoa</taxon>
        <taxon>Platyhelminthes</taxon>
        <taxon>Cestoda</taxon>
        <taxon>Eucestoda</taxon>
        <taxon>Cyclophyllidea</taxon>
        <taxon>Taeniidae</taxon>
        <taxon>Taenia</taxon>
    </lineage>
</organism>
<keyword evidence="7" id="KW-1185">Reference proteome</keyword>
<dbReference type="GO" id="GO:0006364">
    <property type="term" value="P:rRNA processing"/>
    <property type="evidence" value="ECO:0007669"/>
    <property type="project" value="UniProtKB-KW"/>
</dbReference>
<accession>A0A0R3VSZ9</accession>
<protein>
    <recommendedName>
        <fullName evidence="3">Pre-rRNA-processing protein TSR2 homolog</fullName>
    </recommendedName>
</protein>
<keyword evidence="4" id="KW-0698">rRNA processing</keyword>
<dbReference type="InterPro" id="IPR019398">
    <property type="entry name" value="Pre-rRNA_process_TSR2"/>
</dbReference>
<dbReference type="EMBL" id="UYRS01000038">
    <property type="protein sequence ID" value="VDK20682.1"/>
    <property type="molecule type" value="Genomic_DNA"/>
</dbReference>
<sequence length="153" mass="16914">MATALSRYIERVFSSWTVLRIAEQQSSGGTDTPKKIRDLVPYVTQRLTRQTQPCDIAEWLDGYLSRVLNVVCEDDSQFDVANLISEAYSLQLAGKIDQIIELTARVPAGCDLSSCSCQIMCDEVEHSGVSEGDDDDSSGFDGSECDDREMDTN</sequence>
<dbReference type="WBParaSite" id="TASK_0000032901-mRNA-1">
    <property type="protein sequence ID" value="TASK_0000032901-mRNA-1"/>
    <property type="gene ID" value="TASK_0000032901"/>
</dbReference>
<evidence type="ECO:0000256" key="4">
    <source>
        <dbReference type="ARBA" id="ARBA00022552"/>
    </source>
</evidence>
<feature type="compositionally biased region" description="Acidic residues" evidence="5">
    <location>
        <begin position="131"/>
        <end position="153"/>
    </location>
</feature>
<gene>
    <name evidence="6" type="ORF">TASK_LOCUS330</name>
</gene>
<reference evidence="6 7" key="2">
    <citation type="submission" date="2018-11" db="EMBL/GenBank/DDBJ databases">
        <authorList>
            <consortium name="Pathogen Informatics"/>
        </authorList>
    </citation>
    <scope>NUCLEOTIDE SEQUENCE [LARGE SCALE GENOMIC DNA]</scope>
</reference>